<comment type="caution">
    <text evidence="2">The sequence shown here is derived from an EMBL/GenBank/DDBJ whole genome shotgun (WGS) entry which is preliminary data.</text>
</comment>
<accession>A0A2K3P1B2</accession>
<dbReference type="PANTHER" id="PTHR31293">
    <property type="entry name" value="RNI-LIKE SUPERFAMILY PROTEIN"/>
    <property type="match status" value="1"/>
</dbReference>
<evidence type="ECO:0000313" key="2">
    <source>
        <dbReference type="EMBL" id="PNY09067.1"/>
    </source>
</evidence>
<dbReference type="PROSITE" id="PS50181">
    <property type="entry name" value="FBOX"/>
    <property type="match status" value="1"/>
</dbReference>
<dbReference type="InterPro" id="IPR055294">
    <property type="entry name" value="FBL60-like"/>
</dbReference>
<dbReference type="Pfam" id="PF00646">
    <property type="entry name" value="F-box"/>
    <property type="match status" value="1"/>
</dbReference>
<evidence type="ECO:0000259" key="1">
    <source>
        <dbReference type="PROSITE" id="PS50181"/>
    </source>
</evidence>
<sequence>MQMAEMDDWISELPDETLSHVISFLPSENAFATHEISKRWRPLWLLCPSPNLDFDDQRVHHQPIKSFCLRCHSNTITAFDVVMWLIDAAKRGMEYLDLHMPDTPMFYYCVFNFRNLVVLKLKGIQLSNLLSAHLPRLRTLHLKEVHFIKLNMGVS</sequence>
<dbReference type="STRING" id="57577.A0A2K3P1B2"/>
<dbReference type="PANTHER" id="PTHR31293:SF12">
    <property type="entry name" value="RNI-LIKE SUPERFAMILY PROTEIN"/>
    <property type="match status" value="1"/>
</dbReference>
<dbReference type="InterPro" id="IPR032675">
    <property type="entry name" value="LRR_dom_sf"/>
</dbReference>
<organism evidence="2 3">
    <name type="scientific">Trifolium pratense</name>
    <name type="common">Red clover</name>
    <dbReference type="NCBI Taxonomy" id="57577"/>
    <lineage>
        <taxon>Eukaryota</taxon>
        <taxon>Viridiplantae</taxon>
        <taxon>Streptophyta</taxon>
        <taxon>Embryophyta</taxon>
        <taxon>Tracheophyta</taxon>
        <taxon>Spermatophyta</taxon>
        <taxon>Magnoliopsida</taxon>
        <taxon>eudicotyledons</taxon>
        <taxon>Gunneridae</taxon>
        <taxon>Pentapetalae</taxon>
        <taxon>rosids</taxon>
        <taxon>fabids</taxon>
        <taxon>Fabales</taxon>
        <taxon>Fabaceae</taxon>
        <taxon>Papilionoideae</taxon>
        <taxon>50 kb inversion clade</taxon>
        <taxon>NPAAA clade</taxon>
        <taxon>Hologalegina</taxon>
        <taxon>IRL clade</taxon>
        <taxon>Trifolieae</taxon>
        <taxon>Trifolium</taxon>
    </lineage>
</organism>
<proteinExistence type="predicted"/>
<dbReference type="InterPro" id="IPR036047">
    <property type="entry name" value="F-box-like_dom_sf"/>
</dbReference>
<dbReference type="InterPro" id="IPR001810">
    <property type="entry name" value="F-box_dom"/>
</dbReference>
<protein>
    <submittedName>
        <fullName evidence="2">F-box/LRR-repeat protein</fullName>
    </submittedName>
</protein>
<gene>
    <name evidence="2" type="ORF">L195_g005612</name>
</gene>
<dbReference type="Proteomes" id="UP000236291">
    <property type="component" value="Unassembled WGS sequence"/>
</dbReference>
<evidence type="ECO:0000313" key="3">
    <source>
        <dbReference type="Proteomes" id="UP000236291"/>
    </source>
</evidence>
<reference evidence="2 3" key="2">
    <citation type="journal article" date="2017" name="Front. Plant Sci.">
        <title>Gene Classification and Mining of Molecular Markers Useful in Red Clover (Trifolium pratense) Breeding.</title>
        <authorList>
            <person name="Istvanek J."/>
            <person name="Dluhosova J."/>
            <person name="Dluhos P."/>
            <person name="Patkova L."/>
            <person name="Nedelnik J."/>
            <person name="Repkova J."/>
        </authorList>
    </citation>
    <scope>NUCLEOTIDE SEQUENCE [LARGE SCALE GENOMIC DNA]</scope>
    <source>
        <strain evidence="3">cv. Tatra</strain>
        <tissue evidence="2">Young leaves</tissue>
    </source>
</reference>
<name>A0A2K3P1B2_TRIPR</name>
<reference evidence="2 3" key="1">
    <citation type="journal article" date="2014" name="Am. J. Bot.">
        <title>Genome assembly and annotation for red clover (Trifolium pratense; Fabaceae).</title>
        <authorList>
            <person name="Istvanek J."/>
            <person name="Jaros M."/>
            <person name="Krenek A."/>
            <person name="Repkova J."/>
        </authorList>
    </citation>
    <scope>NUCLEOTIDE SEQUENCE [LARGE SCALE GENOMIC DNA]</scope>
    <source>
        <strain evidence="3">cv. Tatra</strain>
        <tissue evidence="2">Young leaves</tissue>
    </source>
</reference>
<dbReference type="AlphaFoldDB" id="A0A2K3P1B2"/>
<dbReference type="SUPFAM" id="SSF81383">
    <property type="entry name" value="F-box domain"/>
    <property type="match status" value="1"/>
</dbReference>
<dbReference type="EMBL" id="ASHM01002910">
    <property type="protein sequence ID" value="PNY09067.1"/>
    <property type="molecule type" value="Genomic_DNA"/>
</dbReference>
<dbReference type="Gene3D" id="3.80.10.10">
    <property type="entry name" value="Ribonuclease Inhibitor"/>
    <property type="match status" value="1"/>
</dbReference>
<feature type="domain" description="F-box" evidence="1">
    <location>
        <begin position="7"/>
        <end position="43"/>
    </location>
</feature>